<dbReference type="OMA" id="NEKEWEV"/>
<dbReference type="HOGENOM" id="CLU_000384_6_3_1"/>
<protein>
    <submittedName>
        <fullName evidence="2">WGS project CABT00000000 data, contig 2.262</fullName>
    </submittedName>
</protein>
<dbReference type="AlphaFoldDB" id="F7WCT7"/>
<reference evidence="2 3" key="1">
    <citation type="journal article" date="2010" name="PLoS Genet.">
        <title>De novo assembly of a 40 Mb eukaryotic genome from short sequence reads: Sordaria macrospora, a model organism for fungal morphogenesis.</title>
        <authorList>
            <person name="Nowrousian M."/>
            <person name="Stajich J."/>
            <person name="Chu M."/>
            <person name="Engh I."/>
            <person name="Espagne E."/>
            <person name="Halliday K."/>
            <person name="Kamerewerd J."/>
            <person name="Kempken F."/>
            <person name="Knab B."/>
            <person name="Kuo H.C."/>
            <person name="Osiewacz H.D."/>
            <person name="Poeggeler S."/>
            <person name="Read N."/>
            <person name="Seiler S."/>
            <person name="Smith K."/>
            <person name="Zickler D."/>
            <person name="Kueck U."/>
            <person name="Freitag M."/>
        </authorList>
    </citation>
    <scope>NUCLEOTIDE SEQUENCE [LARGE SCALE GENOMIC DNA]</scope>
    <source>
        <strain evidence="3">ATCC MYA-333 / DSM 997 / K(L3346) / K-hell</strain>
        <tissue evidence="2">Mycelium</tissue>
    </source>
</reference>
<dbReference type="eggNOG" id="ENOG502RS9X">
    <property type="taxonomic scope" value="Eukaryota"/>
</dbReference>
<comment type="caution">
    <text evidence="2">The sequence shown here is derived from an EMBL/GenBank/DDBJ whole genome shotgun (WGS) entry which is preliminary data.</text>
</comment>
<evidence type="ECO:0000313" key="2">
    <source>
        <dbReference type="EMBL" id="CCC05705.1"/>
    </source>
</evidence>
<dbReference type="Proteomes" id="UP000001881">
    <property type="component" value="Unassembled WGS sequence"/>
</dbReference>
<gene>
    <name evidence="2" type="ORF">SMAC_09892</name>
</gene>
<organism evidence="2 3">
    <name type="scientific">Sordaria macrospora (strain ATCC MYA-333 / DSM 997 / K(L3346) / K-hell)</name>
    <dbReference type="NCBI Taxonomy" id="771870"/>
    <lineage>
        <taxon>Eukaryota</taxon>
        <taxon>Fungi</taxon>
        <taxon>Dikarya</taxon>
        <taxon>Ascomycota</taxon>
        <taxon>Pezizomycotina</taxon>
        <taxon>Sordariomycetes</taxon>
        <taxon>Sordariomycetidae</taxon>
        <taxon>Sordariales</taxon>
        <taxon>Sordariaceae</taxon>
        <taxon>Sordaria</taxon>
    </lineage>
</organism>
<dbReference type="KEGG" id="smp:90948465"/>
<feature type="region of interest" description="Disordered" evidence="1">
    <location>
        <begin position="97"/>
        <end position="117"/>
    </location>
</feature>
<dbReference type="VEuPathDB" id="FungiDB:SMAC_09892"/>
<name>F7WCT7_SORMK</name>
<dbReference type="OrthoDB" id="4925745at2759"/>
<accession>F7WCT7</accession>
<evidence type="ECO:0000256" key="1">
    <source>
        <dbReference type="SAM" id="MobiDB-lite"/>
    </source>
</evidence>
<keyword evidence="3" id="KW-1185">Reference proteome</keyword>
<dbReference type="EMBL" id="CABT02000262">
    <property type="protein sequence ID" value="CCC05705.1"/>
    <property type="molecule type" value="Genomic_DNA"/>
</dbReference>
<feature type="region of interest" description="Disordered" evidence="1">
    <location>
        <begin position="194"/>
        <end position="221"/>
    </location>
</feature>
<feature type="compositionally biased region" description="Basic and acidic residues" evidence="1">
    <location>
        <begin position="194"/>
        <end position="203"/>
    </location>
</feature>
<evidence type="ECO:0000313" key="3">
    <source>
        <dbReference type="Proteomes" id="UP000001881"/>
    </source>
</evidence>
<proteinExistence type="predicted"/>
<feature type="compositionally biased region" description="Basic residues" evidence="1">
    <location>
        <begin position="210"/>
        <end position="221"/>
    </location>
</feature>
<dbReference type="InParanoid" id="F7WCT7"/>
<sequence>MPAPFDWSLGTNLEDLPTTREKLARGQAQEMAKTLHNFQESARPAIAKAQERQTVQANRGRREPDFGHIKAMKGYSYELDFPDTWRGARVYHARRLRKDPNNPLPGQANENPTSEMVGGREEWEVARILISKLLYGRLHYQWNGRVGTQTQSGPAGDFNSPMRIRKFHRENPNKPGPPVRLEIWEKNWLEDREQVDHADDDKPVQQGKSFVRRSGRLVKKG</sequence>